<name>A0ABY4BS98_9FLAO</name>
<organism evidence="3 4">
    <name type="scientific">Chryseobacterium suipulveris</name>
    <dbReference type="NCBI Taxonomy" id="2929800"/>
    <lineage>
        <taxon>Bacteria</taxon>
        <taxon>Pseudomonadati</taxon>
        <taxon>Bacteroidota</taxon>
        <taxon>Flavobacteriia</taxon>
        <taxon>Flavobacteriales</taxon>
        <taxon>Weeksellaceae</taxon>
        <taxon>Chryseobacterium group</taxon>
        <taxon>Chryseobacterium</taxon>
    </lineage>
</organism>
<sequence length="152" mass="17638">MKKYEQTDNDLKTVNEAAFVYGYKSFDDRGIYRLIDIANKGLDFKTFSHIFNRFSFTLQEWADFLHISSKTLSRYQNDGKSFDTLQSERILQIQMLHSRGEEVFGNQENFTSWLNTQNIALGNVIPKTLLKTTFGIQLLMDELGRIEHGVLA</sequence>
<dbReference type="InterPro" id="IPR046847">
    <property type="entry name" value="Xre-like_HTH"/>
</dbReference>
<protein>
    <submittedName>
        <fullName evidence="3">DUF2384 domain-containing protein</fullName>
    </submittedName>
</protein>
<evidence type="ECO:0000259" key="1">
    <source>
        <dbReference type="Pfam" id="PF09722"/>
    </source>
</evidence>
<gene>
    <name evidence="3" type="ORF">MTP09_05430</name>
</gene>
<proteinExistence type="predicted"/>
<dbReference type="Proteomes" id="UP000831460">
    <property type="component" value="Chromosome"/>
</dbReference>
<dbReference type="Pfam" id="PF20432">
    <property type="entry name" value="Xre-like-HTH"/>
    <property type="match status" value="1"/>
</dbReference>
<keyword evidence="4" id="KW-1185">Reference proteome</keyword>
<dbReference type="Pfam" id="PF09722">
    <property type="entry name" value="Xre_MbcA_ParS_C"/>
    <property type="match status" value="1"/>
</dbReference>
<feature type="domain" description="Antitoxin Xre-like helix-turn-helix" evidence="2">
    <location>
        <begin position="34"/>
        <end position="93"/>
    </location>
</feature>
<evidence type="ECO:0000313" key="4">
    <source>
        <dbReference type="Proteomes" id="UP000831460"/>
    </source>
</evidence>
<evidence type="ECO:0000259" key="2">
    <source>
        <dbReference type="Pfam" id="PF20432"/>
    </source>
</evidence>
<accession>A0ABY4BS98</accession>
<reference evidence="3 4" key="1">
    <citation type="submission" date="2022-03" db="EMBL/GenBank/DDBJ databases">
        <title>Chryseobacterium sp. isolated from particulate matters in swine house.</title>
        <authorList>
            <person name="Won M."/>
            <person name="Kim S.-J."/>
            <person name="Kwon S.-W."/>
        </authorList>
    </citation>
    <scope>NUCLEOTIDE SEQUENCE [LARGE SCALE GENOMIC DNA]</scope>
    <source>
        <strain evidence="3 4">SC2-2</strain>
    </source>
</reference>
<dbReference type="InterPro" id="IPR024467">
    <property type="entry name" value="Xre/MbcA/ParS-like_toxin-bd"/>
</dbReference>
<evidence type="ECO:0000313" key="3">
    <source>
        <dbReference type="EMBL" id="UOE42078.1"/>
    </source>
</evidence>
<dbReference type="EMBL" id="CP094532">
    <property type="protein sequence ID" value="UOE42078.1"/>
    <property type="molecule type" value="Genomic_DNA"/>
</dbReference>
<feature type="domain" description="Antitoxin Xre/MbcA/ParS-like toxin-binding" evidence="1">
    <location>
        <begin position="100"/>
        <end position="149"/>
    </location>
</feature>
<dbReference type="InterPro" id="IPR011979">
    <property type="entry name" value="Antitox_Xre"/>
</dbReference>
<dbReference type="RefSeq" id="WP_243551023.1">
    <property type="nucleotide sequence ID" value="NZ_CP094532.1"/>
</dbReference>
<dbReference type="NCBIfam" id="TIGR02293">
    <property type="entry name" value="TAS_TIGR02293"/>
    <property type="match status" value="1"/>
</dbReference>